<dbReference type="WBParaSite" id="GPUH_0002121001-mRNA-1">
    <property type="protein sequence ID" value="GPUH_0002121001-mRNA-1"/>
    <property type="gene ID" value="GPUH_0002121001"/>
</dbReference>
<dbReference type="AlphaFoldDB" id="A0A183EJP4"/>
<evidence type="ECO:0000256" key="2">
    <source>
        <dbReference type="ARBA" id="ARBA00012202"/>
    </source>
</evidence>
<dbReference type="SUPFAM" id="SSF56112">
    <property type="entry name" value="Protein kinase-like (PK-like)"/>
    <property type="match status" value="1"/>
</dbReference>
<dbReference type="InterPro" id="IPR000719">
    <property type="entry name" value="Prot_kinase_dom"/>
</dbReference>
<evidence type="ECO:0000256" key="5">
    <source>
        <dbReference type="ARBA" id="ARBA00023293"/>
    </source>
</evidence>
<proteinExistence type="predicted"/>
<comment type="catalytic activity">
    <reaction evidence="1">
        <text>GTP = 3',5'-cyclic GMP + diphosphate</text>
        <dbReference type="Rhea" id="RHEA:13665"/>
        <dbReference type="ChEBI" id="CHEBI:33019"/>
        <dbReference type="ChEBI" id="CHEBI:37565"/>
        <dbReference type="ChEBI" id="CHEBI:57746"/>
        <dbReference type="EC" id="4.6.1.2"/>
    </reaction>
</comment>
<dbReference type="OrthoDB" id="302535at2759"/>
<name>A0A183EJP4_9BILA</name>
<evidence type="ECO:0000313" key="7">
    <source>
        <dbReference type="EMBL" id="VDN37684.1"/>
    </source>
</evidence>
<reference evidence="7 8" key="2">
    <citation type="submission" date="2018-11" db="EMBL/GenBank/DDBJ databases">
        <authorList>
            <consortium name="Pathogen Informatics"/>
        </authorList>
    </citation>
    <scope>NUCLEOTIDE SEQUENCE [LARGE SCALE GENOMIC DNA]</scope>
</reference>
<dbReference type="GO" id="GO:0004016">
    <property type="term" value="F:adenylate cyclase activity"/>
    <property type="evidence" value="ECO:0007669"/>
    <property type="project" value="TreeGrafter"/>
</dbReference>
<dbReference type="PROSITE" id="PS50011">
    <property type="entry name" value="PROTEIN_KINASE_DOM"/>
    <property type="match status" value="1"/>
</dbReference>
<evidence type="ECO:0000313" key="8">
    <source>
        <dbReference type="Proteomes" id="UP000271098"/>
    </source>
</evidence>
<dbReference type="Proteomes" id="UP000271098">
    <property type="component" value="Unassembled WGS sequence"/>
</dbReference>
<dbReference type="Pfam" id="PF07714">
    <property type="entry name" value="PK_Tyr_Ser-Thr"/>
    <property type="match status" value="1"/>
</dbReference>
<dbReference type="Gene3D" id="1.10.510.10">
    <property type="entry name" value="Transferase(Phosphotransferase) domain 1"/>
    <property type="match status" value="1"/>
</dbReference>
<evidence type="ECO:0000313" key="9">
    <source>
        <dbReference type="WBParaSite" id="GPUH_0002121001-mRNA-1"/>
    </source>
</evidence>
<accession>A0A183EJP4</accession>
<evidence type="ECO:0000256" key="3">
    <source>
        <dbReference type="ARBA" id="ARBA00022741"/>
    </source>
</evidence>
<dbReference type="InterPro" id="IPR011009">
    <property type="entry name" value="Kinase-like_dom_sf"/>
</dbReference>
<evidence type="ECO:0000256" key="4">
    <source>
        <dbReference type="ARBA" id="ARBA00023239"/>
    </source>
</evidence>
<gene>
    <name evidence="7" type="ORF">GPUH_LOCUS21185</name>
</gene>
<dbReference type="PANTHER" id="PTHR11920">
    <property type="entry name" value="GUANYLYL CYCLASE"/>
    <property type="match status" value="1"/>
</dbReference>
<keyword evidence="5" id="KW-0141">cGMP biosynthesis</keyword>
<evidence type="ECO:0000259" key="6">
    <source>
        <dbReference type="PROSITE" id="PS50011"/>
    </source>
</evidence>
<organism evidence="9">
    <name type="scientific">Gongylonema pulchrum</name>
    <dbReference type="NCBI Taxonomy" id="637853"/>
    <lineage>
        <taxon>Eukaryota</taxon>
        <taxon>Metazoa</taxon>
        <taxon>Ecdysozoa</taxon>
        <taxon>Nematoda</taxon>
        <taxon>Chromadorea</taxon>
        <taxon>Rhabditida</taxon>
        <taxon>Spirurina</taxon>
        <taxon>Spiruromorpha</taxon>
        <taxon>Spiruroidea</taxon>
        <taxon>Gongylonematidae</taxon>
        <taxon>Gongylonema</taxon>
    </lineage>
</organism>
<dbReference type="GO" id="GO:0005524">
    <property type="term" value="F:ATP binding"/>
    <property type="evidence" value="ECO:0007669"/>
    <property type="project" value="InterPro"/>
</dbReference>
<dbReference type="GO" id="GO:0007168">
    <property type="term" value="P:receptor guanylyl cyclase signaling pathway"/>
    <property type="evidence" value="ECO:0007669"/>
    <property type="project" value="TreeGrafter"/>
</dbReference>
<keyword evidence="4" id="KW-0456">Lyase</keyword>
<dbReference type="GO" id="GO:0001653">
    <property type="term" value="F:peptide receptor activity"/>
    <property type="evidence" value="ECO:0007669"/>
    <property type="project" value="TreeGrafter"/>
</dbReference>
<dbReference type="EC" id="4.6.1.2" evidence="2"/>
<feature type="domain" description="Protein kinase" evidence="6">
    <location>
        <begin position="1"/>
        <end position="145"/>
    </location>
</feature>
<protein>
    <recommendedName>
        <fullName evidence="2">guanylate cyclase</fullName>
        <ecNumber evidence="2">4.6.1.2</ecNumber>
    </recommendedName>
</protein>
<reference evidence="9" key="1">
    <citation type="submission" date="2016-06" db="UniProtKB">
        <authorList>
            <consortium name="WormBaseParasite"/>
        </authorList>
    </citation>
    <scope>IDENTIFICATION</scope>
</reference>
<keyword evidence="3" id="KW-0547">Nucleotide-binding</keyword>
<dbReference type="GO" id="GO:0004383">
    <property type="term" value="F:guanylate cyclase activity"/>
    <property type="evidence" value="ECO:0007669"/>
    <property type="project" value="UniProtKB-EC"/>
</dbReference>
<dbReference type="PANTHER" id="PTHR11920:SF485">
    <property type="entry name" value="RECEPTOR-TYPE GUANYLATE CYCLASE DAF-11"/>
    <property type="match status" value="1"/>
</dbReference>
<evidence type="ECO:0000256" key="1">
    <source>
        <dbReference type="ARBA" id="ARBA00001436"/>
    </source>
</evidence>
<dbReference type="GO" id="GO:0004672">
    <property type="term" value="F:protein kinase activity"/>
    <property type="evidence" value="ECO:0007669"/>
    <property type="project" value="InterPro"/>
</dbReference>
<keyword evidence="8" id="KW-1185">Reference proteome</keyword>
<dbReference type="InterPro" id="IPR050401">
    <property type="entry name" value="Cyclic_nucleotide_synthase"/>
</dbReference>
<sequence length="145" mass="16393">MKQLMKQLVHDNINQFIGICIDKRTEFYVIWNHCFRGTLADLMFLSGADGTHNKLKTENQDGPAFDKNFKSAFVRDIIRGLEFLHSSSVAYHGSLTPSQCLIDSRWILKLSGFGISKLLYKWKIKGSIGSKNGMPLIANSGINRK</sequence>
<dbReference type="EMBL" id="UYRT01092004">
    <property type="protein sequence ID" value="VDN37684.1"/>
    <property type="molecule type" value="Genomic_DNA"/>
</dbReference>
<dbReference type="InterPro" id="IPR001245">
    <property type="entry name" value="Ser-Thr/Tyr_kinase_cat_dom"/>
</dbReference>
<dbReference type="GO" id="GO:0005886">
    <property type="term" value="C:plasma membrane"/>
    <property type="evidence" value="ECO:0007669"/>
    <property type="project" value="TreeGrafter"/>
</dbReference>